<evidence type="ECO:0000313" key="3">
    <source>
        <dbReference type="Proteomes" id="UP000261540"/>
    </source>
</evidence>
<sequence length="109" mass="12532">MDDLVDDELKRFKFHLNTQVMDGFQPVPVSQLERADRIDTIKKMKNHYNTEGALQITHAILKKMEMNDLGENIGLVSELADNQNIQNSKNTRKNDIVPFLVICISKANY</sequence>
<name>A0A3B3TGD2_9TELE</name>
<evidence type="ECO:0000259" key="1">
    <source>
        <dbReference type="PROSITE" id="PS50824"/>
    </source>
</evidence>
<dbReference type="InterPro" id="IPR004020">
    <property type="entry name" value="DAPIN"/>
</dbReference>
<dbReference type="SMART" id="SM01289">
    <property type="entry name" value="PYRIN"/>
    <property type="match status" value="1"/>
</dbReference>
<keyword evidence="3" id="KW-1185">Reference proteome</keyword>
<feature type="domain" description="Pyrin" evidence="1">
    <location>
        <begin position="1"/>
        <end position="86"/>
    </location>
</feature>
<reference evidence="2" key="2">
    <citation type="submission" date="2025-09" db="UniProtKB">
        <authorList>
            <consortium name="Ensembl"/>
        </authorList>
    </citation>
    <scope>IDENTIFICATION</scope>
</reference>
<dbReference type="Gene3D" id="1.10.533.10">
    <property type="entry name" value="Death Domain, Fas"/>
    <property type="match status" value="1"/>
</dbReference>
<dbReference type="Pfam" id="PF02758">
    <property type="entry name" value="PYRIN"/>
    <property type="match status" value="1"/>
</dbReference>
<dbReference type="CDD" id="cd08321">
    <property type="entry name" value="Pyrin_ASC-like"/>
    <property type="match status" value="1"/>
</dbReference>
<dbReference type="GeneTree" id="ENSGT01140000282809"/>
<proteinExistence type="predicted"/>
<dbReference type="Ensembl" id="ENSPKIT00000022401.1">
    <property type="protein sequence ID" value="ENSPKIP00000041366.1"/>
    <property type="gene ID" value="ENSPKIG00000017947.1"/>
</dbReference>
<dbReference type="InterPro" id="IPR011029">
    <property type="entry name" value="DEATH-like_dom_sf"/>
</dbReference>
<reference evidence="2" key="1">
    <citation type="submission" date="2025-08" db="UniProtKB">
        <authorList>
            <consortium name="Ensembl"/>
        </authorList>
    </citation>
    <scope>IDENTIFICATION</scope>
</reference>
<evidence type="ECO:0000313" key="2">
    <source>
        <dbReference type="Ensembl" id="ENSPKIP00000041366.1"/>
    </source>
</evidence>
<dbReference type="SUPFAM" id="SSF47986">
    <property type="entry name" value="DEATH domain"/>
    <property type="match status" value="1"/>
</dbReference>
<protein>
    <recommendedName>
        <fullName evidence="1">Pyrin domain-containing protein</fullName>
    </recommendedName>
</protein>
<dbReference type="AlphaFoldDB" id="A0A3B3TGD2"/>
<organism evidence="2 3">
    <name type="scientific">Paramormyrops kingsleyae</name>
    <dbReference type="NCBI Taxonomy" id="1676925"/>
    <lineage>
        <taxon>Eukaryota</taxon>
        <taxon>Metazoa</taxon>
        <taxon>Chordata</taxon>
        <taxon>Craniata</taxon>
        <taxon>Vertebrata</taxon>
        <taxon>Euteleostomi</taxon>
        <taxon>Actinopterygii</taxon>
        <taxon>Neopterygii</taxon>
        <taxon>Teleostei</taxon>
        <taxon>Osteoglossocephala</taxon>
        <taxon>Osteoglossomorpha</taxon>
        <taxon>Osteoglossiformes</taxon>
        <taxon>Mormyridae</taxon>
        <taxon>Paramormyrops</taxon>
    </lineage>
</organism>
<dbReference type="PROSITE" id="PS50824">
    <property type="entry name" value="DAPIN"/>
    <property type="match status" value="1"/>
</dbReference>
<dbReference type="Proteomes" id="UP000261540">
    <property type="component" value="Unplaced"/>
</dbReference>
<accession>A0A3B3TGD2</accession>